<dbReference type="InterPro" id="IPR056884">
    <property type="entry name" value="NPHP3-like_N"/>
</dbReference>
<feature type="repeat" description="WD" evidence="7">
    <location>
        <begin position="874"/>
        <end position="915"/>
    </location>
</feature>
<evidence type="ECO:0000256" key="8">
    <source>
        <dbReference type="SAM" id="MobiDB-lite"/>
    </source>
</evidence>
<dbReference type="STRING" id="1160497.A0A1L9VZP7"/>
<dbReference type="Gene3D" id="2.130.10.10">
    <property type="entry name" value="YVTN repeat-like/Quinoprotein amine dehydrogenase"/>
    <property type="match status" value="1"/>
</dbReference>
<evidence type="ECO:0000256" key="7">
    <source>
        <dbReference type="PROSITE-ProRule" id="PRU00221"/>
    </source>
</evidence>
<dbReference type="PANTHER" id="PTHR22847:SF637">
    <property type="entry name" value="WD REPEAT DOMAIN 5B"/>
    <property type="match status" value="1"/>
</dbReference>
<protein>
    <recommendedName>
        <fullName evidence="5">Mitochondrial division protein 1</fullName>
    </recommendedName>
</protein>
<evidence type="ECO:0000256" key="4">
    <source>
        <dbReference type="ARBA" id="ARBA00038415"/>
    </source>
</evidence>
<dbReference type="InterPro" id="IPR036322">
    <property type="entry name" value="WD40_repeat_dom_sf"/>
</dbReference>
<dbReference type="GO" id="GO:0005741">
    <property type="term" value="C:mitochondrial outer membrane"/>
    <property type="evidence" value="ECO:0007669"/>
    <property type="project" value="UniProtKB-SubCell"/>
</dbReference>
<dbReference type="SUPFAM" id="SSF50978">
    <property type="entry name" value="WD40 repeat-like"/>
    <property type="match status" value="1"/>
</dbReference>
<dbReference type="Pfam" id="PF00400">
    <property type="entry name" value="WD40"/>
    <property type="match status" value="2"/>
</dbReference>
<keyword evidence="11" id="KW-1185">Reference proteome</keyword>
<dbReference type="PROSITE" id="PS00678">
    <property type="entry name" value="WD_REPEATS_1"/>
    <property type="match status" value="1"/>
</dbReference>
<evidence type="ECO:0000256" key="6">
    <source>
        <dbReference type="ARBA" id="ARBA00043913"/>
    </source>
</evidence>
<evidence type="ECO:0000256" key="3">
    <source>
        <dbReference type="ARBA" id="ARBA00022737"/>
    </source>
</evidence>
<dbReference type="Pfam" id="PF24883">
    <property type="entry name" value="NPHP3_N"/>
    <property type="match status" value="1"/>
</dbReference>
<sequence length="979" mass="110582">MNTIRFIFEISIFVGGNSGTLTDIPIFSLRALRRHKEPPALKNQDDPVKLQSDNRPDSPIPPSSSQHGIQTTRSIKSFEPQDLWQTAYDQLDEEKQRILSAVKATANPTEQLDEVINLTTKQYAEFQQNGNGGFRTSSRKIIDAALSFNNIIKAVAAFDPTQHAASAWAIVSLGLTMAKNHHDRRDALFESSDYLADTLAQCAFIEAKLYREGRSSHLQDLKNPLVRLYKAILHYTALVQKAQTANKARRLLDCVSAITENPLTELKASVETERESLRRWIELGEYLHREEEAENILDEIDELAGSMKQLTEQSGFKNLPIAEGAFFDSYVNQHEDFCLLDTRTDLLRQVLEWAQSEGQFIFWLNGMAGTGKSTIARTRGEADRDNARRLISTIIRQLVTRYQQLVPAVLDAMKTDLNIASKSLGEQFNKLLYQPLMSLHPDQSTTTVIIIDALDECDGEDDIKAILKILFKLQEIQSIHLRVFLTSRPELPIRLKFRDNENHQDLILHELPKPVVEHDIRVFLKHKLSEIQFERSLSPDWLGNDNRERLVQVAVPLFTFAATACRFIREGTHPQKRLQKFLEFQATGKNQMDKIYLPILDRLIGDDEEDAKELVKEFQDVVGIIILLATPLSIGSLALLLEKSAHEVSELLDPLHSVLNIPSDRGAPVRILHLSFRDYLLVTESPFRIHEQETHGKIASHCLRLMNTQLKHNVCALASYGAQREDIDPQMINQRLTAGLQYSCRYWVHHLKESNGHISESEILAFLKKRFLHWLEALALIGSISDAVEMINTLQSSTRESISTELSNFLNDAKRFTLQNSYIVSMAPLQLYCSGLVFAPAQSIVRKNFHDEISKHIKTLPAMEDSWNSVLQTLEGHSFPVNSVAFSPDGCTLASGSYDKTVKLWDVTTGTLRQTLEGHSDWVKSVAFSPDGCTLASNLYGNTVKLWDVTTGTLHQTLEGHLNSSLPRSGKLLFLSTPN</sequence>
<organism evidence="10 11">
    <name type="scientific">Aspergillus glaucus CBS 516.65</name>
    <dbReference type="NCBI Taxonomy" id="1160497"/>
    <lineage>
        <taxon>Eukaryota</taxon>
        <taxon>Fungi</taxon>
        <taxon>Dikarya</taxon>
        <taxon>Ascomycota</taxon>
        <taxon>Pezizomycotina</taxon>
        <taxon>Eurotiomycetes</taxon>
        <taxon>Eurotiomycetidae</taxon>
        <taxon>Eurotiales</taxon>
        <taxon>Aspergillaceae</taxon>
        <taxon>Aspergillus</taxon>
        <taxon>Aspergillus subgen. Aspergillus</taxon>
    </lineage>
</organism>
<dbReference type="GO" id="GO:1990234">
    <property type="term" value="C:transferase complex"/>
    <property type="evidence" value="ECO:0007669"/>
    <property type="project" value="UniProtKB-ARBA"/>
</dbReference>
<evidence type="ECO:0000259" key="9">
    <source>
        <dbReference type="Pfam" id="PF24883"/>
    </source>
</evidence>
<dbReference type="AlphaFoldDB" id="A0A1L9VZP7"/>
<dbReference type="Proteomes" id="UP000184300">
    <property type="component" value="Unassembled WGS sequence"/>
</dbReference>
<dbReference type="PANTHER" id="PTHR22847">
    <property type="entry name" value="WD40 REPEAT PROTEIN"/>
    <property type="match status" value="1"/>
</dbReference>
<accession>A0A1L9VZP7</accession>
<dbReference type="PROSITE" id="PS50294">
    <property type="entry name" value="WD_REPEATS_REGION"/>
    <property type="match status" value="2"/>
</dbReference>
<comment type="similarity">
    <text evidence="4">Belongs to the WD repeat MDV1/CAF4 family.</text>
</comment>
<feature type="repeat" description="WD" evidence="7">
    <location>
        <begin position="916"/>
        <end position="957"/>
    </location>
</feature>
<evidence type="ECO:0000313" key="10">
    <source>
        <dbReference type="EMBL" id="OJJ89317.1"/>
    </source>
</evidence>
<dbReference type="VEuPathDB" id="FungiDB:ASPGLDRAFT_62844"/>
<dbReference type="RefSeq" id="XP_022405979.1">
    <property type="nucleotide sequence ID" value="XM_022548587.1"/>
</dbReference>
<feature type="domain" description="Nephrocystin 3-like N-terminal" evidence="9">
    <location>
        <begin position="379"/>
        <end position="488"/>
    </location>
</feature>
<dbReference type="Gene3D" id="3.40.50.300">
    <property type="entry name" value="P-loop containing nucleotide triphosphate hydrolases"/>
    <property type="match status" value="1"/>
</dbReference>
<proteinExistence type="inferred from homology"/>
<dbReference type="PROSITE" id="PS50082">
    <property type="entry name" value="WD_REPEATS_2"/>
    <property type="match status" value="2"/>
</dbReference>
<evidence type="ECO:0000256" key="5">
    <source>
        <dbReference type="ARBA" id="ARBA00039789"/>
    </source>
</evidence>
<comment type="subcellular location">
    <subcellularLocation>
        <location evidence="1">Mitochondrion outer membrane</location>
        <topology evidence="1">Peripheral membrane protein</topology>
        <orientation evidence="1">Cytoplasmic side</orientation>
    </subcellularLocation>
</comment>
<feature type="compositionally biased region" description="Polar residues" evidence="8">
    <location>
        <begin position="63"/>
        <end position="75"/>
    </location>
</feature>
<keyword evidence="2 7" id="KW-0853">WD repeat</keyword>
<name>A0A1L9VZP7_ASPGL</name>
<dbReference type="OrthoDB" id="674604at2759"/>
<dbReference type="InterPro" id="IPR019775">
    <property type="entry name" value="WD40_repeat_CS"/>
</dbReference>
<evidence type="ECO:0000256" key="1">
    <source>
        <dbReference type="ARBA" id="ARBA00004570"/>
    </source>
</evidence>
<feature type="compositionally biased region" description="Basic and acidic residues" evidence="8">
    <location>
        <begin position="37"/>
        <end position="56"/>
    </location>
</feature>
<dbReference type="SUPFAM" id="SSF52540">
    <property type="entry name" value="P-loop containing nucleoside triphosphate hydrolases"/>
    <property type="match status" value="1"/>
</dbReference>
<dbReference type="SMART" id="SM00320">
    <property type="entry name" value="WD40"/>
    <property type="match status" value="2"/>
</dbReference>
<dbReference type="GeneID" id="34464847"/>
<comment type="function">
    <text evidence="6">Involved in mitochondrial fission. Acts as an adapter protein required to form mitochondrial fission complexes. Formation of these complexes is required to promote constriction and fission of the mitochondrial compartment at a late step in mitochondrial division.</text>
</comment>
<gene>
    <name evidence="10" type="ORF">ASPGLDRAFT_62844</name>
</gene>
<dbReference type="InterPro" id="IPR027417">
    <property type="entry name" value="P-loop_NTPase"/>
</dbReference>
<dbReference type="InterPro" id="IPR001680">
    <property type="entry name" value="WD40_rpt"/>
</dbReference>
<feature type="region of interest" description="Disordered" evidence="8">
    <location>
        <begin position="37"/>
        <end position="75"/>
    </location>
</feature>
<dbReference type="EMBL" id="KV878888">
    <property type="protein sequence ID" value="OJJ89317.1"/>
    <property type="molecule type" value="Genomic_DNA"/>
</dbReference>
<reference evidence="11" key="1">
    <citation type="journal article" date="2017" name="Genome Biol.">
        <title>Comparative genomics reveals high biological diversity and specific adaptations in the industrially and medically important fungal genus Aspergillus.</title>
        <authorList>
            <person name="de Vries R.P."/>
            <person name="Riley R."/>
            <person name="Wiebenga A."/>
            <person name="Aguilar-Osorio G."/>
            <person name="Amillis S."/>
            <person name="Uchima C.A."/>
            <person name="Anderluh G."/>
            <person name="Asadollahi M."/>
            <person name="Askin M."/>
            <person name="Barry K."/>
            <person name="Battaglia E."/>
            <person name="Bayram O."/>
            <person name="Benocci T."/>
            <person name="Braus-Stromeyer S.A."/>
            <person name="Caldana C."/>
            <person name="Canovas D."/>
            <person name="Cerqueira G.C."/>
            <person name="Chen F."/>
            <person name="Chen W."/>
            <person name="Choi C."/>
            <person name="Clum A."/>
            <person name="Dos Santos R.A."/>
            <person name="Damasio A.R."/>
            <person name="Diallinas G."/>
            <person name="Emri T."/>
            <person name="Fekete E."/>
            <person name="Flipphi M."/>
            <person name="Freyberg S."/>
            <person name="Gallo A."/>
            <person name="Gournas C."/>
            <person name="Habgood R."/>
            <person name="Hainaut M."/>
            <person name="Harispe M.L."/>
            <person name="Henrissat B."/>
            <person name="Hilden K.S."/>
            <person name="Hope R."/>
            <person name="Hossain A."/>
            <person name="Karabika E."/>
            <person name="Karaffa L."/>
            <person name="Karanyi Z."/>
            <person name="Krasevec N."/>
            <person name="Kuo A."/>
            <person name="Kusch H."/>
            <person name="LaButti K."/>
            <person name="Lagendijk E.L."/>
            <person name="Lapidus A."/>
            <person name="Levasseur A."/>
            <person name="Lindquist E."/>
            <person name="Lipzen A."/>
            <person name="Logrieco A.F."/>
            <person name="MacCabe A."/>
            <person name="Maekelae M.R."/>
            <person name="Malavazi I."/>
            <person name="Melin P."/>
            <person name="Meyer V."/>
            <person name="Mielnichuk N."/>
            <person name="Miskei M."/>
            <person name="Molnar A.P."/>
            <person name="Mule G."/>
            <person name="Ngan C.Y."/>
            <person name="Orejas M."/>
            <person name="Orosz E."/>
            <person name="Ouedraogo J.P."/>
            <person name="Overkamp K.M."/>
            <person name="Park H.-S."/>
            <person name="Perrone G."/>
            <person name="Piumi F."/>
            <person name="Punt P.J."/>
            <person name="Ram A.F."/>
            <person name="Ramon A."/>
            <person name="Rauscher S."/>
            <person name="Record E."/>
            <person name="Riano-Pachon D.M."/>
            <person name="Robert V."/>
            <person name="Roehrig J."/>
            <person name="Ruller R."/>
            <person name="Salamov A."/>
            <person name="Salih N.S."/>
            <person name="Samson R.A."/>
            <person name="Sandor E."/>
            <person name="Sanguinetti M."/>
            <person name="Schuetze T."/>
            <person name="Sepcic K."/>
            <person name="Shelest E."/>
            <person name="Sherlock G."/>
            <person name="Sophianopoulou V."/>
            <person name="Squina F.M."/>
            <person name="Sun H."/>
            <person name="Susca A."/>
            <person name="Todd R.B."/>
            <person name="Tsang A."/>
            <person name="Unkles S.E."/>
            <person name="van de Wiele N."/>
            <person name="van Rossen-Uffink D."/>
            <person name="Oliveira J.V."/>
            <person name="Vesth T.C."/>
            <person name="Visser J."/>
            <person name="Yu J.-H."/>
            <person name="Zhou M."/>
            <person name="Andersen M.R."/>
            <person name="Archer D.B."/>
            <person name="Baker S.E."/>
            <person name="Benoit I."/>
            <person name="Brakhage A.A."/>
            <person name="Braus G.H."/>
            <person name="Fischer R."/>
            <person name="Frisvad J.C."/>
            <person name="Goldman G.H."/>
            <person name="Houbraken J."/>
            <person name="Oakley B."/>
            <person name="Pocsi I."/>
            <person name="Scazzocchio C."/>
            <person name="Seiboth B."/>
            <person name="vanKuyk P.A."/>
            <person name="Wortman J."/>
            <person name="Dyer P.S."/>
            <person name="Grigoriev I.V."/>
        </authorList>
    </citation>
    <scope>NUCLEOTIDE SEQUENCE [LARGE SCALE GENOMIC DNA]</scope>
    <source>
        <strain evidence="11">CBS 516.65</strain>
    </source>
</reference>
<dbReference type="GO" id="GO:0005634">
    <property type="term" value="C:nucleus"/>
    <property type="evidence" value="ECO:0007669"/>
    <property type="project" value="TreeGrafter"/>
</dbReference>
<dbReference type="InterPro" id="IPR015943">
    <property type="entry name" value="WD40/YVTN_repeat-like_dom_sf"/>
</dbReference>
<evidence type="ECO:0000256" key="2">
    <source>
        <dbReference type="ARBA" id="ARBA00022574"/>
    </source>
</evidence>
<keyword evidence="3" id="KW-0677">Repeat</keyword>
<evidence type="ECO:0000313" key="11">
    <source>
        <dbReference type="Proteomes" id="UP000184300"/>
    </source>
</evidence>